<proteinExistence type="predicted"/>
<protein>
    <recommendedName>
        <fullName evidence="4">Lanthionine synthetase C-like protein</fullName>
    </recommendedName>
</protein>
<evidence type="ECO:0000313" key="3">
    <source>
        <dbReference type="Proteomes" id="UP001060919"/>
    </source>
</evidence>
<dbReference type="Gene3D" id="1.50.10.20">
    <property type="match status" value="1"/>
</dbReference>
<evidence type="ECO:0000256" key="1">
    <source>
        <dbReference type="PIRSR" id="PIRSR607822-1"/>
    </source>
</evidence>
<dbReference type="KEGG" id="aup:AsAng_0055520"/>
<feature type="binding site" evidence="1">
    <location>
        <position position="295"/>
    </location>
    <ligand>
        <name>Zn(2+)</name>
        <dbReference type="ChEBI" id="CHEBI:29105"/>
    </ligand>
</feature>
<accession>A0A916DWK2</accession>
<feature type="binding site" evidence="1">
    <location>
        <position position="349"/>
    </location>
    <ligand>
        <name>Zn(2+)</name>
        <dbReference type="ChEBI" id="CHEBI:29105"/>
    </ligand>
</feature>
<dbReference type="Proteomes" id="UP001060919">
    <property type="component" value="Chromosome"/>
</dbReference>
<feature type="binding site" evidence="1">
    <location>
        <position position="350"/>
    </location>
    <ligand>
        <name>Zn(2+)</name>
        <dbReference type="ChEBI" id="CHEBI:29105"/>
    </ligand>
</feature>
<dbReference type="AlphaFoldDB" id="A0A916DWK2"/>
<evidence type="ECO:0008006" key="4">
    <source>
        <dbReference type="Google" id="ProtNLM"/>
    </source>
</evidence>
<keyword evidence="1" id="KW-0862">Zinc</keyword>
<gene>
    <name evidence="2" type="ORF">AsAng_0055520</name>
</gene>
<dbReference type="SUPFAM" id="SSF158745">
    <property type="entry name" value="LanC-like"/>
    <property type="match status" value="1"/>
</dbReference>
<dbReference type="GO" id="GO:0046872">
    <property type="term" value="F:metal ion binding"/>
    <property type="evidence" value="ECO:0007669"/>
    <property type="project" value="UniProtKB-KW"/>
</dbReference>
<dbReference type="EMBL" id="AP026867">
    <property type="protein sequence ID" value="BDS14770.1"/>
    <property type="molecule type" value="Genomic_DNA"/>
</dbReference>
<evidence type="ECO:0000313" key="2">
    <source>
        <dbReference type="EMBL" id="BDS14770.1"/>
    </source>
</evidence>
<keyword evidence="1" id="KW-0479">Metal-binding</keyword>
<sequence length="433" mass="48365">MTTVQIETDKKMLLQVAQEIGDHLVSTAIWDNTETYCTWLGARDIQDRQIAKYSKRIAALSPEFYSGTAGVAYFLMELFHITQHPPYKAVALGAWLRSAHYMQTNDFPASSISFYAGELGLLFIGYRFLEIAKELANILTPQLNWLCSKLDQGLQTKHSLDIIGGNAGAIPPLLELKRKYQLDIFEKVAIDCAEELLNLGKWKDDMCIWASPKVHGVELDTPPTTGYSHGASGIAVGLLEMYHHTGNPNYLSYGRGAFAFENSLFNDEEGNWIDTRYPQVKRNGKIWGTFRTAWCHGAPGIALANLRAAFLDTERRDFHLKMANIAIRTTQRSVLERIKNNPEKDATLCHGILGSSDIIFSYAQKLNHPELMAFSRMVSSNYIAKFKNKLSMPSGIVAGGYNPCIMVGHSGIGIHCLRLVSKEMIKSPLMPVL</sequence>
<dbReference type="InterPro" id="IPR007822">
    <property type="entry name" value="LANC-like"/>
</dbReference>
<keyword evidence="3" id="KW-1185">Reference proteome</keyword>
<dbReference type="SMART" id="SM01260">
    <property type="entry name" value="LANC_like"/>
    <property type="match status" value="1"/>
</dbReference>
<dbReference type="RefSeq" id="WP_264789979.1">
    <property type="nucleotide sequence ID" value="NZ_AP026867.1"/>
</dbReference>
<organism evidence="2 3">
    <name type="scientific">Aureispira anguillae</name>
    <dbReference type="NCBI Taxonomy" id="2864201"/>
    <lineage>
        <taxon>Bacteria</taxon>
        <taxon>Pseudomonadati</taxon>
        <taxon>Bacteroidota</taxon>
        <taxon>Saprospiria</taxon>
        <taxon>Saprospirales</taxon>
        <taxon>Saprospiraceae</taxon>
        <taxon>Aureispira</taxon>
    </lineage>
</organism>
<dbReference type="PRINTS" id="PR01950">
    <property type="entry name" value="LANCSUPER"/>
</dbReference>
<name>A0A916DWK2_9BACT</name>
<dbReference type="GO" id="GO:0031179">
    <property type="term" value="P:peptide modification"/>
    <property type="evidence" value="ECO:0007669"/>
    <property type="project" value="InterPro"/>
</dbReference>
<dbReference type="Pfam" id="PF05147">
    <property type="entry name" value="LANC_like"/>
    <property type="match status" value="1"/>
</dbReference>
<reference evidence="2" key="1">
    <citation type="submission" date="2022-09" db="EMBL/GenBank/DDBJ databases">
        <title>Aureispira anguillicida sp. nov., isolated from Leptocephalus of Japanese eel Anguilla japonica.</title>
        <authorList>
            <person name="Yuasa K."/>
            <person name="Mekata T."/>
            <person name="Ikunari K."/>
        </authorList>
    </citation>
    <scope>NUCLEOTIDE SEQUENCE</scope>
    <source>
        <strain evidence="2">EL160426</strain>
    </source>
</reference>